<evidence type="ECO:0000313" key="2">
    <source>
        <dbReference type="EMBL" id="BAK01202.1"/>
    </source>
</evidence>
<dbReference type="PANTHER" id="PTHR31579:SF42">
    <property type="entry name" value="DUF506 FAMILY PROTEIN (DUF506)"/>
    <property type="match status" value="1"/>
</dbReference>
<feature type="region of interest" description="Disordered" evidence="1">
    <location>
        <begin position="256"/>
        <end position="282"/>
    </location>
</feature>
<dbReference type="Pfam" id="PF04720">
    <property type="entry name" value="PDDEXK_6"/>
    <property type="match status" value="1"/>
</dbReference>
<accession>F2E1I0</accession>
<name>F2E1I0_HORVV</name>
<protein>
    <submittedName>
        <fullName evidence="2">Predicted protein</fullName>
    </submittedName>
</protein>
<dbReference type="EMBL" id="AK370001">
    <property type="protein sequence ID" value="BAK01202.1"/>
    <property type="molecule type" value="mRNA"/>
</dbReference>
<sequence length="305" mass="31945">MESSPTSYKKATAALDEAARARLRGPFFGGTTPSAAGHEDAHDDDGLVELVDEFYNGYGEDAVTKEAVAPRPATTWADALRAALADAAADAAAARIRAAVGAGPNVAGGEGVRKHVADRLRARGFDAGVCRSSWERSSSVPAAGSHEYVDVVIAAGTSTSRYIVEVNIAAEFETARPSAEYQQLLLALPAVLVATPETFKEVAAAMCAAAAESTRGAGMHVPPWRRARYVQAKWSGKYKRAAPVALAVAAPSETPWEGGASSTAAAEARLRRSVPASGGRKHCGMEMGRREMAFGSTRPLMFRGL</sequence>
<reference evidence="2" key="1">
    <citation type="journal article" date="2011" name="Plant Physiol.">
        <title>Comprehensive sequence analysis of 24,783 barley full-length cDNAs derived from 12 clone libraries.</title>
        <authorList>
            <person name="Matsumoto T."/>
            <person name="Tanaka T."/>
            <person name="Sakai H."/>
            <person name="Amano N."/>
            <person name="Kanamori H."/>
            <person name="Kurita K."/>
            <person name="Kikuta A."/>
            <person name="Kamiya K."/>
            <person name="Yamamoto M."/>
            <person name="Ikawa H."/>
            <person name="Fujii N."/>
            <person name="Hori K."/>
            <person name="Itoh T."/>
            <person name="Sato K."/>
        </authorList>
    </citation>
    <scope>NUCLEOTIDE SEQUENCE</scope>
    <source>
        <tissue evidence="2">Shoot and root</tissue>
    </source>
</reference>
<proteinExistence type="evidence at transcript level"/>
<dbReference type="NCBIfam" id="TIGR01615">
    <property type="entry name" value="A_thal_3542"/>
    <property type="match status" value="1"/>
</dbReference>
<evidence type="ECO:0000256" key="1">
    <source>
        <dbReference type="SAM" id="MobiDB-lite"/>
    </source>
</evidence>
<dbReference type="InterPro" id="IPR006502">
    <property type="entry name" value="PDDEXK-like"/>
</dbReference>
<dbReference type="AlphaFoldDB" id="F2E1I0"/>
<dbReference type="PANTHER" id="PTHR31579">
    <property type="entry name" value="OS03G0796600 PROTEIN"/>
    <property type="match status" value="1"/>
</dbReference>
<organism evidence="2">
    <name type="scientific">Hordeum vulgare subsp. vulgare</name>
    <name type="common">Domesticated barley</name>
    <dbReference type="NCBI Taxonomy" id="112509"/>
    <lineage>
        <taxon>Eukaryota</taxon>
        <taxon>Viridiplantae</taxon>
        <taxon>Streptophyta</taxon>
        <taxon>Embryophyta</taxon>
        <taxon>Tracheophyta</taxon>
        <taxon>Spermatophyta</taxon>
        <taxon>Magnoliopsida</taxon>
        <taxon>Liliopsida</taxon>
        <taxon>Poales</taxon>
        <taxon>Poaceae</taxon>
        <taxon>BOP clade</taxon>
        <taxon>Pooideae</taxon>
        <taxon>Triticodae</taxon>
        <taxon>Triticeae</taxon>
        <taxon>Hordeinae</taxon>
        <taxon>Hordeum</taxon>
    </lineage>
</organism>